<reference evidence="1 2" key="2">
    <citation type="submission" date="2018-10" db="EMBL/GenBank/DDBJ databases">
        <title>Detection and isolation of Mycoplasma hominis as a predominant microorganism from pelvic cavity of patient with salpingitis and tubo-ovarian abscess.</title>
        <authorList>
            <person name="Guschin A.E."/>
            <person name="Khayrullina G.A."/>
            <person name="Rakovskaya I.V."/>
            <person name="Shelenkov A.A."/>
            <person name="Shagin D.A."/>
        </authorList>
    </citation>
    <scope>NUCLEOTIDE SEQUENCE [LARGE SCALE GENOMIC DNA]</scope>
    <source>
        <strain evidence="2">TOA</strain>
    </source>
</reference>
<protein>
    <submittedName>
        <fullName evidence="1">Uncharacterized protein</fullName>
    </submittedName>
</protein>
<dbReference type="PROSITE" id="PS51257">
    <property type="entry name" value="PROKAR_LIPOPROTEIN"/>
    <property type="match status" value="1"/>
</dbReference>
<accession>A0A454C9L3</accession>
<dbReference type="Proteomes" id="UP000029712">
    <property type="component" value="Chromosome"/>
</dbReference>
<organism evidence="1 2">
    <name type="scientific">Metamycoplasma hominis</name>
    <name type="common">Mycoplasma hominis</name>
    <dbReference type="NCBI Taxonomy" id="2098"/>
    <lineage>
        <taxon>Bacteria</taxon>
        <taxon>Bacillati</taxon>
        <taxon>Mycoplasmatota</taxon>
        <taxon>Mycoplasmoidales</taxon>
        <taxon>Metamycoplasmataceae</taxon>
        <taxon>Metamycoplasma</taxon>
    </lineage>
</organism>
<dbReference type="EMBL" id="CP033021">
    <property type="protein sequence ID" value="AYN65390.1"/>
    <property type="molecule type" value="Genomic_DNA"/>
</dbReference>
<evidence type="ECO:0000313" key="1">
    <source>
        <dbReference type="EMBL" id="AYN65390.1"/>
    </source>
</evidence>
<reference evidence="1 2" key="1">
    <citation type="submission" date="2014-08" db="EMBL/GenBank/DDBJ databases">
        <authorList>
            <person name="Kuleshov K."/>
            <person name="Dedkov V."/>
            <person name="Markelov M."/>
            <person name="Pimkina E."/>
        </authorList>
    </citation>
    <scope>NUCLEOTIDE SEQUENCE [LARGE SCALE GENOMIC DNA]</scope>
    <source>
        <strain evidence="2">TOA</strain>
    </source>
</reference>
<sequence>MNKKITLFCLPIVLIIPTIAAVSCQKSSNLKTKNDLLKTKIIEGINCPCHTKYNVLSNNNQNMSSTMLAAIYDSFNFESKIPLNQENKKFLFKIIDKLNDKYKKDDQKSNIFSDELFLKYFKISLPDSKYLLNHTLKLELGYGDTNLKSDTIFIKYSIICKLRSNQFLQVIEDERYVYIQGE</sequence>
<name>A0A454C9L3_METHO</name>
<gene>
    <name evidence="1" type="ORF">KN71_001630</name>
</gene>
<proteinExistence type="predicted"/>
<evidence type="ECO:0000313" key="2">
    <source>
        <dbReference type="Proteomes" id="UP000029712"/>
    </source>
</evidence>
<dbReference type="AlphaFoldDB" id="A0A454C9L3"/>
<dbReference type="RefSeq" id="WP_036438525.1">
    <property type="nucleotide sequence ID" value="NZ_CP009677.1"/>
</dbReference>